<dbReference type="SUPFAM" id="SSF140924">
    <property type="entry name" value="Duffy binding domain-like"/>
    <property type="match status" value="4"/>
</dbReference>
<keyword evidence="2" id="KW-0472">Membrane</keyword>
<feature type="domain" description="Cysteine-rich interdomain region 1 gamma" evidence="5">
    <location>
        <begin position="1253"/>
        <end position="1309"/>
    </location>
</feature>
<evidence type="ECO:0000313" key="8">
    <source>
        <dbReference type="Proteomes" id="UP000030656"/>
    </source>
</evidence>
<evidence type="ECO:0000259" key="4">
    <source>
        <dbReference type="Pfam" id="PF05424"/>
    </source>
</evidence>
<proteinExistence type="predicted"/>
<feature type="domain" description="Duffy-antigen binding" evidence="4">
    <location>
        <begin position="1"/>
        <end position="182"/>
    </location>
</feature>
<evidence type="ECO:0000259" key="6">
    <source>
        <dbReference type="Pfam" id="PF22672"/>
    </source>
</evidence>
<name>A0A024VF37_PLAFA</name>
<dbReference type="Proteomes" id="UP000030656">
    <property type="component" value="Unassembled WGS sequence"/>
</dbReference>
<dbReference type="FunFam" id="1.20.1310.20:FF:000023">
    <property type="entry name" value="Erythrocyte membrane protein 1, PfEMP1"/>
    <property type="match status" value="1"/>
</dbReference>
<accession>A0A024VF37</accession>
<dbReference type="Pfam" id="PF22672">
    <property type="entry name" value="DBL_C"/>
    <property type="match status" value="2"/>
</dbReference>
<feature type="compositionally biased region" description="Acidic residues" evidence="1">
    <location>
        <begin position="1486"/>
        <end position="1501"/>
    </location>
</feature>
<dbReference type="FunFam" id="1.20.58.1930:FF:000001">
    <property type="entry name" value="Erythrocyte membrane protein 1, PfEMP1"/>
    <property type="match status" value="1"/>
</dbReference>
<feature type="compositionally biased region" description="Polar residues" evidence="1">
    <location>
        <begin position="889"/>
        <end position="898"/>
    </location>
</feature>
<feature type="compositionally biased region" description="Basic and acidic residues" evidence="1">
    <location>
        <begin position="1543"/>
        <end position="1573"/>
    </location>
</feature>
<dbReference type="EMBL" id="KI928182">
    <property type="protein sequence ID" value="ETW26805.1"/>
    <property type="molecule type" value="Genomic_DNA"/>
</dbReference>
<dbReference type="GO" id="GO:0046789">
    <property type="term" value="F:host cell surface receptor binding"/>
    <property type="evidence" value="ECO:0007669"/>
    <property type="project" value="InterPro"/>
</dbReference>
<organism evidence="7 8">
    <name type="scientific">Plasmodium falciparum FCH/4</name>
    <dbReference type="NCBI Taxonomy" id="1036724"/>
    <lineage>
        <taxon>Eukaryota</taxon>
        <taxon>Sar</taxon>
        <taxon>Alveolata</taxon>
        <taxon>Apicomplexa</taxon>
        <taxon>Aconoidasida</taxon>
        <taxon>Haemosporida</taxon>
        <taxon>Plasmodiidae</taxon>
        <taxon>Plasmodium</taxon>
        <taxon>Plasmodium (Laverania)</taxon>
    </lineage>
</organism>
<keyword evidence="2" id="KW-1133">Transmembrane helix</keyword>
<reference evidence="7 8" key="2">
    <citation type="submission" date="2013-02" db="EMBL/GenBank/DDBJ databases">
        <title>The Genome Sequence of Plasmodium falciparum FCH/4.</title>
        <authorList>
            <consortium name="The Broad Institute Genome Sequencing Platform"/>
            <consortium name="The Broad Institute Genome Sequencing Center for Infectious Disease"/>
            <person name="Neafsey D."/>
            <person name="Cheeseman I."/>
            <person name="Volkman S."/>
            <person name="Adams J."/>
            <person name="Walker B."/>
            <person name="Young S.K."/>
            <person name="Zeng Q."/>
            <person name="Gargeya S."/>
            <person name="Fitzgerald M."/>
            <person name="Haas B."/>
            <person name="Abouelleil A."/>
            <person name="Alvarado L."/>
            <person name="Arachchi H.M."/>
            <person name="Berlin A.M."/>
            <person name="Chapman S.B."/>
            <person name="Dewar J."/>
            <person name="Goldberg J."/>
            <person name="Griggs A."/>
            <person name="Gujja S."/>
            <person name="Hansen M."/>
            <person name="Howarth C."/>
            <person name="Imamovic A."/>
            <person name="Larimer J."/>
            <person name="McCowan C."/>
            <person name="Murphy C."/>
            <person name="Neiman D."/>
            <person name="Pearson M."/>
            <person name="Priest M."/>
            <person name="Roberts A."/>
            <person name="Saif S."/>
            <person name="Shea T."/>
            <person name="Sisk P."/>
            <person name="Sykes S."/>
            <person name="Wortman J."/>
            <person name="Nusbaum C."/>
            <person name="Birren B."/>
        </authorList>
    </citation>
    <scope>NUCLEOTIDE SEQUENCE [LARGE SCALE GENOMIC DNA]</scope>
    <source>
        <strain evidence="7 8">FCH/4</strain>
    </source>
</reference>
<dbReference type="Gene3D" id="1.20.1310.20">
    <property type="entry name" value="Duffy-antigen binding domain"/>
    <property type="match status" value="3"/>
</dbReference>
<evidence type="ECO:0000259" key="5">
    <source>
        <dbReference type="Pfam" id="PF18562"/>
    </source>
</evidence>
<dbReference type="FunFam" id="1.20.58.830:FF:000001">
    <property type="entry name" value="Erythrocyte membrane protein 1, PfEMP1"/>
    <property type="match status" value="1"/>
</dbReference>
<evidence type="ECO:0000256" key="2">
    <source>
        <dbReference type="SAM" id="Phobius"/>
    </source>
</evidence>
<feature type="domain" description="Duffy-antigen binding" evidence="4">
    <location>
        <begin position="812"/>
        <end position="1026"/>
    </location>
</feature>
<evidence type="ECO:0000313" key="7">
    <source>
        <dbReference type="EMBL" id="ETW26805.1"/>
    </source>
</evidence>
<protein>
    <recommendedName>
        <fullName evidence="9">Duffy-binding-like domain-containing protein</fullName>
    </recommendedName>
</protein>
<dbReference type="InterPro" id="IPR008602">
    <property type="entry name" value="Duffy-antigen-binding"/>
</dbReference>
<feature type="region of interest" description="Disordered" evidence="1">
    <location>
        <begin position="951"/>
        <end position="970"/>
    </location>
</feature>
<feature type="transmembrane region" description="Helical" evidence="2">
    <location>
        <begin position="1594"/>
        <end position="1616"/>
    </location>
</feature>
<dbReference type="InterPro" id="IPR041480">
    <property type="entry name" value="CIDR1_gamma"/>
</dbReference>
<dbReference type="Pfam" id="PF03011">
    <property type="entry name" value="PFEMP"/>
    <property type="match status" value="1"/>
</dbReference>
<gene>
    <name evidence="7" type="ORF">PFFCH_05772</name>
</gene>
<dbReference type="Gene3D" id="1.20.58.1930">
    <property type="match status" value="1"/>
</dbReference>
<sequence length="1617" mass="185770">MPPRREHFCTSNLEYLQTKGSPFCGKDSTFKVINDSFLGDVLLSAKSEAKFIIDKYKGGNSPDGFKDEETICRALRYSFADLGDIIKGTDLWDENEGEKRTQGHLKEFFQIILNKNPDIEEKYKKIEDKKHLHLREDWWEANRHQVWRAMQCELKNLKKSNGDCHYNSRGTPLDDYIPQRLRWMTEWAEWYCKMQKKEYEKLKEQCKECKAKGDSCNNISSECGKCKDQCKKYKMFVDIWKKQWINISNKYQILYLLAKIDARNVRPSVYFGYEKDKHFLKFFKEIRKENYGKKTYETAEGYVHQEVPHMECKTQNQFCEKKHGDTSSNGEDNTKYTFKQPPPEYKDACGCEGRNKPVSEKKGEDACTIVETLLINKGETDDIDGCNRKYKDPNYPGWDCKNNIDNGNVGACMPPRRQKLCLYYLKELNGETENDLREAFIKTAAAETFLSWHKYKKDKQNEKPSSNPDNELKGGTIPPEFLRSMIYTFGDYRDICMDTDISAKTDKSHVKGAIDNIGKVFSNNGAESRNGLKRDEWWNTYAEDIWKGMLCGLSHAGGGNKETLTTTYTYANVKFSDDKNAPTLEKFAQRPQFLRWFTEWGEDFCKEHKKELETLKGKCDKCDVQDGTCEKESECAECKTQCEEYKKWLKTWQENYKNQKERYNKVKGTREYYNDNDVSAEIQANEYLDKQLKNMTCTNGSTNENCDYMCMGNTSKQQKQASDNTDMPASLEYPPKEINGKCDCKDKQPEPEVSLVPEAPKQGDNACTTVENLFEGEGKTKLKEACALKYGRGKYSAWKCYTDASKPDDGAVCIPPRRQKLYLKYLQELTDGTSPEALRQAFIQSAAIETFFLWDRYKKIKEKEKLEEQARQNGELPFLNGDSVDGGEQNPQTQLKSGTIPTDFLRQMFYTLGDYKDILDGKNIVVDLLSGSSGSDKEMVEREKQIKESIDNYFNSGKGQPSEKKSPDGLTRHQWWEKYGEDIWDEMVCALTYEESGAIGGTPKQNDTMKTTLYDTNTAKEDGKYNYKTVVLKDENSGTQAKTNTPKTTLKDFVLRPTYFRYLEEWGETFCRGRKKRLEKIKEECTENGFGTKQKCSGYGEDCKDNLFNNHYTTFPDFYCHSCAKHCSSYKKWIQRKKEEFTEQANAYKEQQKNCPTQSKATGPNNVGNGFCGTVQRWSNAAAFLQKLGPCKVQNGEDNNKIFDEKGDTFQHTKHCDPCSEFKINCEKAKCSGTNGNNCKGGKISPNDIKDSTEDINMLVSDDNPNGVEDDLDECVLGDCHGAGIFEGIREDVWTCGNVCGYNVCKPKKVDGKTFEGQANGENQIIIIRALFKRWLEYFLQDYNKIRKKLKPCMNNSDGSTCINDYDKTYNCVDEWIKLKMAEWEKIKKHYLEKNEKGDDGMTSLVRNFLEDLQDRPEFKNAIKPCPNLKAFEKSCGLNTAESSQKSEDRKDYDLVLCLIDRLDTKIKKCKEKHQTCTDTALPQTLEDDEEPEDLPLEENENQVVQPNICPSTPAPTEPEEKGACDQAPTTPKEPVPPAPKEVVPEKKVPAAPPKKPEEPPPKVPEQTKENKKPKPQRPKPPQIVYEHPLLKPALMSSTIMWSIGIGFATFTYFYLK</sequence>
<feature type="region of interest" description="Disordered" evidence="1">
    <location>
        <begin position="1473"/>
        <end position="1584"/>
    </location>
</feature>
<evidence type="ECO:0000256" key="1">
    <source>
        <dbReference type="SAM" id="MobiDB-lite"/>
    </source>
</evidence>
<feature type="region of interest" description="Disordered" evidence="1">
    <location>
        <begin position="457"/>
        <end position="477"/>
    </location>
</feature>
<reference evidence="7 8" key="1">
    <citation type="submission" date="2013-02" db="EMBL/GenBank/DDBJ databases">
        <title>The Genome Annotation of Plasmodium falciparum FCH/4.</title>
        <authorList>
            <consortium name="The Broad Institute Genome Sequencing Platform"/>
            <consortium name="The Broad Institute Genome Sequencing Center for Infectious Disease"/>
            <person name="Neafsey D."/>
            <person name="Hoffman S."/>
            <person name="Volkman S."/>
            <person name="Rosenthal P."/>
            <person name="Walker B."/>
            <person name="Young S.K."/>
            <person name="Zeng Q."/>
            <person name="Gargeya S."/>
            <person name="Fitzgerald M."/>
            <person name="Haas B."/>
            <person name="Abouelleil A."/>
            <person name="Allen A.W."/>
            <person name="Alvarado L."/>
            <person name="Arachchi H.M."/>
            <person name="Berlin A.M."/>
            <person name="Chapman S.B."/>
            <person name="Gainer-Dewar J."/>
            <person name="Goldberg J."/>
            <person name="Griggs A."/>
            <person name="Gujja S."/>
            <person name="Hansen M."/>
            <person name="Howarth C."/>
            <person name="Imamovic A."/>
            <person name="Ireland A."/>
            <person name="Larimer J."/>
            <person name="McCowan C."/>
            <person name="Murphy C."/>
            <person name="Pearson M."/>
            <person name="Poon T.W."/>
            <person name="Priest M."/>
            <person name="Roberts A."/>
            <person name="Saif S."/>
            <person name="Shea T."/>
            <person name="Sisk P."/>
            <person name="Sykes S."/>
            <person name="Wortman J."/>
            <person name="Nusbaum C."/>
            <person name="Birren B."/>
        </authorList>
    </citation>
    <scope>NUCLEOTIDE SEQUENCE [LARGE SCALE GENOMIC DNA]</scope>
    <source>
        <strain evidence="7 8">FCH/4</strain>
    </source>
</reference>
<dbReference type="InterPro" id="IPR042202">
    <property type="entry name" value="Duffy-ag-bd_sf"/>
</dbReference>
<feature type="domain" description="Duffy-antigen binding" evidence="4">
    <location>
        <begin position="410"/>
        <end position="583"/>
    </location>
</feature>
<evidence type="ECO:0000259" key="3">
    <source>
        <dbReference type="Pfam" id="PF03011"/>
    </source>
</evidence>
<dbReference type="OrthoDB" id="379185at2759"/>
<dbReference type="InterPro" id="IPR054595">
    <property type="entry name" value="DBL_C"/>
</dbReference>
<feature type="region of interest" description="Disordered" evidence="1">
    <location>
        <begin position="868"/>
        <end position="898"/>
    </location>
</feature>
<keyword evidence="2" id="KW-0812">Transmembrane</keyword>
<dbReference type="GO" id="GO:0016020">
    <property type="term" value="C:membrane"/>
    <property type="evidence" value="ECO:0007669"/>
    <property type="project" value="InterPro"/>
</dbReference>
<feature type="domain" description="Duffy-binding-like" evidence="3">
    <location>
        <begin position="1331"/>
        <end position="1476"/>
    </location>
</feature>
<evidence type="ECO:0008006" key="9">
    <source>
        <dbReference type="Google" id="ProtNLM"/>
    </source>
</evidence>
<feature type="domain" description="Duffy-binding-like" evidence="6">
    <location>
        <begin position="1065"/>
        <end position="1214"/>
    </location>
</feature>
<dbReference type="InterPro" id="IPR004258">
    <property type="entry name" value="DBL"/>
</dbReference>
<feature type="compositionally biased region" description="Basic and acidic residues" evidence="1">
    <location>
        <begin position="961"/>
        <end position="970"/>
    </location>
</feature>
<dbReference type="Pfam" id="PF05424">
    <property type="entry name" value="Duffy_binding"/>
    <property type="match status" value="3"/>
</dbReference>
<dbReference type="Pfam" id="PF18562">
    <property type="entry name" value="CIDR1_gamma"/>
    <property type="match status" value="1"/>
</dbReference>
<feature type="non-terminal residue" evidence="7">
    <location>
        <position position="1617"/>
    </location>
</feature>
<feature type="domain" description="Duffy-binding-like" evidence="6">
    <location>
        <begin position="599"/>
        <end position="725"/>
    </location>
</feature>
<dbReference type="Gene3D" id="1.20.58.830">
    <property type="match status" value="3"/>
</dbReference>